<dbReference type="Proteomes" id="UP000199634">
    <property type="component" value="Unassembled WGS sequence"/>
</dbReference>
<keyword evidence="5" id="KW-1185">Reference proteome</keyword>
<dbReference type="OrthoDB" id="9805017at2"/>
<evidence type="ECO:0000313" key="5">
    <source>
        <dbReference type="Proteomes" id="UP000199634"/>
    </source>
</evidence>
<dbReference type="Gene3D" id="2.80.10.50">
    <property type="match status" value="2"/>
</dbReference>
<dbReference type="Pfam" id="PF18962">
    <property type="entry name" value="Por_Secre_tail"/>
    <property type="match status" value="1"/>
</dbReference>
<name>A0A1H6MJG6_9FLAO</name>
<feature type="chain" id="PRO_5011742926" evidence="2">
    <location>
        <begin position="23"/>
        <end position="508"/>
    </location>
</feature>
<organism evidence="4 5">
    <name type="scientific">Paenimyroides marinum</name>
    <dbReference type="NCBI Taxonomy" id="1159016"/>
    <lineage>
        <taxon>Bacteria</taxon>
        <taxon>Pseudomonadati</taxon>
        <taxon>Bacteroidota</taxon>
        <taxon>Flavobacteriia</taxon>
        <taxon>Flavobacteriales</taxon>
        <taxon>Flavobacteriaceae</taxon>
        <taxon>Paenimyroides</taxon>
    </lineage>
</organism>
<gene>
    <name evidence="4" type="ORF">SAMN02927937_02761</name>
</gene>
<dbReference type="EMBL" id="FNXE01000061">
    <property type="protein sequence ID" value="SEI01793.1"/>
    <property type="molecule type" value="Genomic_DNA"/>
</dbReference>
<reference evidence="4 5" key="1">
    <citation type="submission" date="2016-10" db="EMBL/GenBank/DDBJ databases">
        <authorList>
            <person name="de Groot N.N."/>
        </authorList>
    </citation>
    <scope>NUCLEOTIDE SEQUENCE [LARGE SCALE GENOMIC DNA]</scope>
    <source>
        <strain evidence="4 5">CGMCC 1.10825</strain>
    </source>
</reference>
<evidence type="ECO:0000259" key="3">
    <source>
        <dbReference type="Pfam" id="PF18962"/>
    </source>
</evidence>
<keyword evidence="1 2" id="KW-0732">Signal</keyword>
<dbReference type="NCBIfam" id="TIGR04183">
    <property type="entry name" value="Por_Secre_tail"/>
    <property type="match status" value="1"/>
</dbReference>
<dbReference type="Pfam" id="PF17164">
    <property type="entry name" value="DUF5122"/>
    <property type="match status" value="2"/>
</dbReference>
<dbReference type="STRING" id="1159016.SAMN02927937_02761"/>
<evidence type="ECO:0000313" key="4">
    <source>
        <dbReference type="EMBL" id="SEI01793.1"/>
    </source>
</evidence>
<accession>A0A1H6MJG6</accession>
<dbReference type="InterPro" id="IPR026444">
    <property type="entry name" value="Secre_tail"/>
</dbReference>
<dbReference type="InterPro" id="IPR013431">
    <property type="entry name" value="Delta_60_rpt"/>
</dbReference>
<proteinExistence type="predicted"/>
<dbReference type="AlphaFoldDB" id="A0A1H6MJG6"/>
<feature type="domain" description="Secretion system C-terminal sorting" evidence="3">
    <location>
        <begin position="436"/>
        <end position="506"/>
    </location>
</feature>
<evidence type="ECO:0000256" key="2">
    <source>
        <dbReference type="SAM" id="SignalP"/>
    </source>
</evidence>
<evidence type="ECO:0000256" key="1">
    <source>
        <dbReference type="ARBA" id="ARBA00022729"/>
    </source>
</evidence>
<dbReference type="RefSeq" id="WP_091102484.1">
    <property type="nucleotide sequence ID" value="NZ_FNXE01000061.1"/>
</dbReference>
<sequence>MHNGYIIILLIFSVFISTAQNAALDPSFGVGSYTIIPNTLLINCFNFDTNKNIISAGFSKKPDGYYRLTLTKTNANGILDTTFGTNGIVTTTIEHSEEPLDIVIQPDGKIIVAGGANLGPTPTSSGVYIGFVVRYNNDGSLDTSFATNGIYREPMVEHFDSIILLSDGSIMLGGLTPTEGVLVKLQSNGLLNTTFGNNGILSLYSNNFQFISRNTILLSDGNLLCSGFEYSNINNLKTAYCKVDIQGNFDTSFGTNGKAIIDLYNTSPDVNEAIYTAKELPNGSIVFKGDIIDWHGMTYSSSFLIKINSNGALDTNFGTNGIILHTYPDSGLEVQPDGKIIIGGTKEINTYNYGYSITRFDSNGILDTSFNNGNGFVDIDPSLDNDDLQYIKLQAVDSLIIGGASKWNSVSNFTLTRILLDTPLAVEEPLEQFLKVYPNPFEDHLFIEDSEGIIKTIKIFDNTGKIIKTVSEPTQDIREIHTNFVSGIYHINIETKDGRIMNKKMIKK</sequence>
<dbReference type="NCBIfam" id="TIGR02608">
    <property type="entry name" value="delta_60_rpt"/>
    <property type="match status" value="6"/>
</dbReference>
<protein>
    <submittedName>
        <fullName evidence="4">Delta-60 repeat domain-containing protein/Por secretion system C-terminal sorting domain-containing protein</fullName>
    </submittedName>
</protein>
<feature type="signal peptide" evidence="2">
    <location>
        <begin position="1"/>
        <end position="22"/>
    </location>
</feature>